<keyword evidence="3 4" id="KW-0802">TPR repeat</keyword>
<evidence type="ECO:0000313" key="5">
    <source>
        <dbReference type="EMBL" id="CAG5099309.1"/>
    </source>
</evidence>
<accession>A0ABN7SK26</accession>
<keyword evidence="1" id="KW-0597">Phosphoprotein</keyword>
<organism evidence="5 6">
    <name type="scientific">Oikopleura dioica</name>
    <name type="common">Tunicate</name>
    <dbReference type="NCBI Taxonomy" id="34765"/>
    <lineage>
        <taxon>Eukaryota</taxon>
        <taxon>Metazoa</taxon>
        <taxon>Chordata</taxon>
        <taxon>Tunicata</taxon>
        <taxon>Appendicularia</taxon>
        <taxon>Copelata</taxon>
        <taxon>Oikopleuridae</taxon>
        <taxon>Oikopleura</taxon>
    </lineage>
</organism>
<evidence type="ECO:0000256" key="1">
    <source>
        <dbReference type="ARBA" id="ARBA00022553"/>
    </source>
</evidence>
<sequence length="171" mass="19631">MALQFESYDGGNFMGNLYMNMLVGTAAEALEAGDFNEVDRNIERRIGNAFFKAQRYQYAIKKYEDAIKHFDGTDIAVYNNIAMCYYKLGQTEDASNNFDKCRTKCIKALVIGQQHGAQKKDISKAMARIGMCYECEKDYEKAIEWFEKSVAEHPDKHVSINLAKLKKQHQK</sequence>
<dbReference type="SMART" id="SM00028">
    <property type="entry name" value="TPR"/>
    <property type="match status" value="3"/>
</dbReference>
<reference evidence="5 6" key="1">
    <citation type="submission" date="2021-04" db="EMBL/GenBank/DDBJ databases">
        <authorList>
            <person name="Bliznina A."/>
        </authorList>
    </citation>
    <scope>NUCLEOTIDE SEQUENCE [LARGE SCALE GENOMIC DNA]</scope>
</reference>
<dbReference type="Pfam" id="PF07719">
    <property type="entry name" value="TPR_2"/>
    <property type="match status" value="1"/>
</dbReference>
<dbReference type="InterPro" id="IPR013105">
    <property type="entry name" value="TPR_2"/>
</dbReference>
<dbReference type="PROSITE" id="PS50005">
    <property type="entry name" value="TPR"/>
    <property type="match status" value="1"/>
</dbReference>
<evidence type="ECO:0000256" key="4">
    <source>
        <dbReference type="PROSITE-ProRule" id="PRU00339"/>
    </source>
</evidence>
<dbReference type="InterPro" id="IPR011990">
    <property type="entry name" value="TPR-like_helical_dom_sf"/>
</dbReference>
<dbReference type="PANTHER" id="PTHR46512">
    <property type="entry name" value="PEPTIDYLPROLYL ISOMERASE"/>
    <property type="match status" value="1"/>
</dbReference>
<dbReference type="InterPro" id="IPR019734">
    <property type="entry name" value="TPR_rpt"/>
</dbReference>
<evidence type="ECO:0000256" key="2">
    <source>
        <dbReference type="ARBA" id="ARBA00022737"/>
    </source>
</evidence>
<dbReference type="Gene3D" id="1.25.40.10">
    <property type="entry name" value="Tetratricopeptide repeat domain"/>
    <property type="match status" value="1"/>
</dbReference>
<dbReference type="EMBL" id="OU015569">
    <property type="protein sequence ID" value="CAG5099309.1"/>
    <property type="molecule type" value="Genomic_DNA"/>
</dbReference>
<dbReference type="InterPro" id="IPR050754">
    <property type="entry name" value="FKBP4/5/8-like"/>
</dbReference>
<dbReference type="Proteomes" id="UP001158576">
    <property type="component" value="Chromosome XSR"/>
</dbReference>
<protein>
    <submittedName>
        <fullName evidence="5">Oidioi.mRNA.OKI2018_I69.XSR.g16432.t1.cds</fullName>
    </submittedName>
</protein>
<feature type="repeat" description="TPR" evidence="4">
    <location>
        <begin position="123"/>
        <end position="156"/>
    </location>
</feature>
<gene>
    <name evidence="5" type="ORF">OKIOD_LOCUS7990</name>
</gene>
<name>A0ABN7SK26_OIKDI</name>
<proteinExistence type="predicted"/>
<dbReference type="SUPFAM" id="SSF48452">
    <property type="entry name" value="TPR-like"/>
    <property type="match status" value="1"/>
</dbReference>
<evidence type="ECO:0000256" key="3">
    <source>
        <dbReference type="ARBA" id="ARBA00022803"/>
    </source>
</evidence>
<dbReference type="PANTHER" id="PTHR46512:SF1">
    <property type="entry name" value="PEPTIDYLPROLYL ISOMERASE"/>
    <property type="match status" value="1"/>
</dbReference>
<evidence type="ECO:0000313" key="6">
    <source>
        <dbReference type="Proteomes" id="UP001158576"/>
    </source>
</evidence>
<keyword evidence="2" id="KW-0677">Repeat</keyword>
<dbReference type="Pfam" id="PF13181">
    <property type="entry name" value="TPR_8"/>
    <property type="match status" value="1"/>
</dbReference>
<keyword evidence="6" id="KW-1185">Reference proteome</keyword>